<accession>A0A2P6NKB8</accession>
<dbReference type="SUPFAM" id="SSF56112">
    <property type="entry name" value="Protein kinase-like (PK-like)"/>
    <property type="match status" value="1"/>
</dbReference>
<dbReference type="SUPFAM" id="SSF48366">
    <property type="entry name" value="Ras GEF"/>
    <property type="match status" value="1"/>
</dbReference>
<feature type="domain" description="N-terminal Ras-GEF" evidence="8">
    <location>
        <begin position="156"/>
        <end position="274"/>
    </location>
</feature>
<feature type="domain" description="Ras-GEF" evidence="6">
    <location>
        <begin position="305"/>
        <end position="531"/>
    </location>
</feature>
<dbReference type="GO" id="GO:0007264">
    <property type="term" value="P:small GTPase-mediated signal transduction"/>
    <property type="evidence" value="ECO:0007669"/>
    <property type="project" value="InterPro"/>
</dbReference>
<dbReference type="OrthoDB" id="541276at2759"/>
<dbReference type="Pfam" id="PF00069">
    <property type="entry name" value="Pkinase"/>
    <property type="match status" value="1"/>
</dbReference>
<dbReference type="InterPro" id="IPR036964">
    <property type="entry name" value="RASGEF_cat_dom_sf"/>
</dbReference>
<feature type="region of interest" description="Disordered" evidence="5">
    <location>
        <begin position="1"/>
        <end position="123"/>
    </location>
</feature>
<keyword evidence="3" id="KW-0040">ANK repeat</keyword>
<dbReference type="InterPro" id="IPR000331">
    <property type="entry name" value="Rap/Ran_GAP_dom"/>
</dbReference>
<feature type="domain" description="Protein kinase" evidence="7">
    <location>
        <begin position="1251"/>
        <end position="1375"/>
    </location>
</feature>
<comment type="caution">
    <text evidence="9">The sequence shown here is derived from an EMBL/GenBank/DDBJ whole genome shotgun (WGS) entry which is preliminary data.</text>
</comment>
<dbReference type="Gene3D" id="3.30.505.10">
    <property type="entry name" value="SH2 domain"/>
    <property type="match status" value="1"/>
</dbReference>
<dbReference type="InterPro" id="IPR000719">
    <property type="entry name" value="Prot_kinase_dom"/>
</dbReference>
<evidence type="ECO:0000256" key="4">
    <source>
        <dbReference type="PROSITE-ProRule" id="PRU00168"/>
    </source>
</evidence>
<keyword evidence="10" id="KW-1185">Reference proteome</keyword>
<dbReference type="InterPro" id="IPR036770">
    <property type="entry name" value="Ankyrin_rpt-contain_sf"/>
</dbReference>
<dbReference type="GO" id="GO:0004672">
    <property type="term" value="F:protein kinase activity"/>
    <property type="evidence" value="ECO:0007669"/>
    <property type="project" value="InterPro"/>
</dbReference>
<dbReference type="SUPFAM" id="SSF111347">
    <property type="entry name" value="Rap/Ran-GAP"/>
    <property type="match status" value="1"/>
</dbReference>
<gene>
    <name evidence="9" type="ORF">PROFUN_08263</name>
</gene>
<keyword evidence="9" id="KW-0418">Kinase</keyword>
<reference evidence="9 10" key="1">
    <citation type="journal article" date="2018" name="Genome Biol. Evol.">
        <title>Multiple Roots of Fruiting Body Formation in Amoebozoa.</title>
        <authorList>
            <person name="Hillmann F."/>
            <person name="Forbes G."/>
            <person name="Novohradska S."/>
            <person name="Ferling I."/>
            <person name="Riege K."/>
            <person name="Groth M."/>
            <person name="Westermann M."/>
            <person name="Marz M."/>
            <person name="Spaller T."/>
            <person name="Winckler T."/>
            <person name="Schaap P."/>
            <person name="Glockner G."/>
        </authorList>
    </citation>
    <scope>NUCLEOTIDE SEQUENCE [LARGE SCALE GENOMIC DNA]</scope>
    <source>
        <strain evidence="9 10">Jena</strain>
    </source>
</reference>
<evidence type="ECO:0000256" key="5">
    <source>
        <dbReference type="SAM" id="MobiDB-lite"/>
    </source>
</evidence>
<dbReference type="InParanoid" id="A0A2P6NKB8"/>
<dbReference type="PANTHER" id="PTHR23113">
    <property type="entry name" value="GUANINE NUCLEOTIDE EXCHANGE FACTOR"/>
    <property type="match status" value="1"/>
</dbReference>
<dbReference type="InterPro" id="IPR008937">
    <property type="entry name" value="Ras-like_GEF"/>
</dbReference>
<proteinExistence type="predicted"/>
<dbReference type="Gene3D" id="1.25.40.20">
    <property type="entry name" value="Ankyrin repeat-containing domain"/>
    <property type="match status" value="1"/>
</dbReference>
<dbReference type="PROSITE" id="PS50009">
    <property type="entry name" value="RASGEF_CAT"/>
    <property type="match status" value="1"/>
</dbReference>
<dbReference type="PROSITE" id="PS50088">
    <property type="entry name" value="ANK_REPEAT"/>
    <property type="match status" value="1"/>
</dbReference>
<evidence type="ECO:0000256" key="3">
    <source>
        <dbReference type="PROSITE-ProRule" id="PRU00023"/>
    </source>
</evidence>
<feature type="compositionally biased region" description="Basic and acidic residues" evidence="5">
    <location>
        <begin position="58"/>
        <end position="70"/>
    </location>
</feature>
<name>A0A2P6NKB8_9EUKA</name>
<dbReference type="CDD" id="cd00173">
    <property type="entry name" value="SH2"/>
    <property type="match status" value="1"/>
</dbReference>
<dbReference type="GO" id="GO:0005085">
    <property type="term" value="F:guanyl-nucleotide exchange factor activity"/>
    <property type="evidence" value="ECO:0007669"/>
    <property type="project" value="UniProtKB-KW"/>
</dbReference>
<evidence type="ECO:0000259" key="6">
    <source>
        <dbReference type="PROSITE" id="PS50009"/>
    </source>
</evidence>
<keyword evidence="9" id="KW-0808">Transferase</keyword>
<dbReference type="SUPFAM" id="SSF48403">
    <property type="entry name" value="Ankyrin repeat"/>
    <property type="match status" value="1"/>
</dbReference>
<dbReference type="Gene3D" id="3.40.50.11210">
    <property type="entry name" value="Rap/Ran-GAP"/>
    <property type="match status" value="1"/>
</dbReference>
<evidence type="ECO:0000313" key="10">
    <source>
        <dbReference type="Proteomes" id="UP000241769"/>
    </source>
</evidence>
<keyword evidence="1" id="KW-0343">GTPase activation</keyword>
<feature type="compositionally biased region" description="Basic and acidic residues" evidence="5">
    <location>
        <begin position="14"/>
        <end position="26"/>
    </location>
</feature>
<dbReference type="Pfam" id="PF13857">
    <property type="entry name" value="Ank_5"/>
    <property type="match status" value="1"/>
</dbReference>
<dbReference type="InterPro" id="IPR023578">
    <property type="entry name" value="Ras_GEF_dom_sf"/>
</dbReference>
<organism evidence="9 10">
    <name type="scientific">Planoprotostelium fungivorum</name>
    <dbReference type="NCBI Taxonomy" id="1890364"/>
    <lineage>
        <taxon>Eukaryota</taxon>
        <taxon>Amoebozoa</taxon>
        <taxon>Evosea</taxon>
        <taxon>Variosea</taxon>
        <taxon>Cavosteliida</taxon>
        <taxon>Cavosteliaceae</taxon>
        <taxon>Planoprotostelium</taxon>
    </lineage>
</organism>
<dbReference type="STRING" id="1890364.A0A2P6NKB8"/>
<dbReference type="PROSITE" id="PS50212">
    <property type="entry name" value="RASGEF_NTER"/>
    <property type="match status" value="1"/>
</dbReference>
<dbReference type="InterPro" id="IPR035974">
    <property type="entry name" value="Rap/Ran-GAP_sf"/>
</dbReference>
<dbReference type="Gene3D" id="1.10.510.10">
    <property type="entry name" value="Transferase(Phosphotransferase) domain 1"/>
    <property type="match status" value="1"/>
</dbReference>
<evidence type="ECO:0000256" key="2">
    <source>
        <dbReference type="ARBA" id="ARBA00022658"/>
    </source>
</evidence>
<dbReference type="GO" id="GO:0005096">
    <property type="term" value="F:GTPase activator activity"/>
    <property type="evidence" value="ECO:0007669"/>
    <property type="project" value="UniProtKB-KW"/>
</dbReference>
<dbReference type="SMART" id="SM00147">
    <property type="entry name" value="RasGEF"/>
    <property type="match status" value="1"/>
</dbReference>
<dbReference type="InterPro" id="IPR002110">
    <property type="entry name" value="Ankyrin_rpt"/>
</dbReference>
<dbReference type="InterPro" id="IPR000651">
    <property type="entry name" value="Ras-like_Gua-exchang_fac_N"/>
</dbReference>
<feature type="compositionally biased region" description="Basic residues" evidence="5">
    <location>
        <begin position="1"/>
        <end position="13"/>
    </location>
</feature>
<dbReference type="PROSITE" id="PS50011">
    <property type="entry name" value="PROTEIN_KINASE_DOM"/>
    <property type="match status" value="1"/>
</dbReference>
<dbReference type="PROSITE" id="PS50297">
    <property type="entry name" value="ANK_REP_REGION"/>
    <property type="match status" value="1"/>
</dbReference>
<dbReference type="SMART" id="SM00248">
    <property type="entry name" value="ANK"/>
    <property type="match status" value="3"/>
</dbReference>
<sequence>MPTRFHLFHTSRRSRADKQSLGDSPRDTVFQTYFPCNDSISSSSSNNSDTSVSTSDSSKGDDLSSSERTKMNKVLGEGPPASVTHSRAKSVTEDKGKGFFRSRTFPKENPSNMNQPAHETGSGVRVLSPELTHRLMHNTELRRSGARLAQKDIWVTSLTDDESFFHTLLKLPTEDKCLSPTLLKYFFMAHTFIIDSHALLAFLFNNYFDEKSTQQSRDRILVLLELWIQVSREDFKRIEVSFLFCNWHSLLFNSTVDGDKPKADRLKSVWERQELETYEPDLVRELSDREYDRKFSPKTIWDKLSEAHIACQMTLLDAQYFKKVRIYDLLQTDYSKHPDSTLVPLKNHFVKMSLWIASELISRPKKKKELLAKVLRVAELFLRMKNLNGVAYIVHALMLPVVARQQKMWKRLIDMPEEKIWTEISLLMERDSDGSYYWLNRKLRKTDGYFIPPFHVIMTELEEQADLNESIGLQNLPQVWRVGAILDYFQRNQSTSLSIRRDDKLQNFLHEMTVSNNIGKLWDVSKEVDPTPGFTPSADVENKLWYYSQLSPDEAEEILRSARPKSFIVWADLNSYCLSYTNRTLMVKHAHIDHKMAQAGTLRARQSSFSLMDVEHHNVTALVSRLPFLYDLRPILASNCAKNKGKMLANAPQMEHEFWNRCKHYGRADVFFSINAKLDKSDLEMLESQAAFSIASGDFETLGNLIGAGLPTTTKFEGNQTLLHIAAEKNLPRLIEYPFYKHHLQVIKSLLTHGARVSCLNNSGASPLHYVVRKKPETTEKKEGLSQLRKAPVSEAEEQFTAILNMLIERGAALNSQDFNGNTPLHSAINNSNEVAAKILLNRGALNQKNKRGDSSRTLAQARQVTGTGSWNSADPTMTDILLITEGSKMEKISDFKKVNSREVEQYLKQDLKRGVMPFDHHFSGIDYTALVGMDHETGVVLVFVAKEIPGQSTKVLLRHKKVSPHTLPFKLTLQGEELFLLERISPVSALRISLNMFLQGLDFKMTPGESLTRSILLSEKELHANATSVSILLVSEAAYNLRLVLADESKPSDAYTEFVRFMAGTRTRALSFGSLGADSSTREEKGMSAHAMVAYHPKHPSTSVVFYNIPTLPPEERKVQIQETPVIIVYLEASNIDTSMLLNHHAQTMIVVQPAKTSGEYRLAVVSRSSFGVYEPALPFPPIFSLDQDFKNYLFDKLINACVLASSAGFSFISEEFRDRALFEVYSASKNATTTATDFSNVPKHKMYKVYPSKIVGSGATSMVFQALNRQTKKEYCAKIVDKSLISTDEARAADKEVQILAEMSHQNVIKLIDSYTVDNSLYLVLELCRGGSIWEDVEQNGLFSEKQAANVMFQVMDALQYIHSRHISHRDLK</sequence>
<dbReference type="Pfam" id="PF02145">
    <property type="entry name" value="Rap_GAP"/>
    <property type="match status" value="1"/>
</dbReference>
<dbReference type="Pfam" id="PF00617">
    <property type="entry name" value="RasGEF"/>
    <property type="match status" value="1"/>
</dbReference>
<dbReference type="InterPro" id="IPR011009">
    <property type="entry name" value="Kinase-like_dom_sf"/>
</dbReference>
<evidence type="ECO:0000313" key="9">
    <source>
        <dbReference type="EMBL" id="PRP84398.1"/>
    </source>
</evidence>
<evidence type="ECO:0000259" key="7">
    <source>
        <dbReference type="PROSITE" id="PS50011"/>
    </source>
</evidence>
<protein>
    <submittedName>
        <fullName evidence="9">Myosin light chain kinase</fullName>
    </submittedName>
</protein>
<dbReference type="PANTHER" id="PTHR23113:SF99">
    <property type="entry name" value="RASGEF DOMAIN-CONTAINING PROTEIN"/>
    <property type="match status" value="1"/>
</dbReference>
<dbReference type="Proteomes" id="UP000241769">
    <property type="component" value="Unassembled WGS sequence"/>
</dbReference>
<feature type="non-terminal residue" evidence="9">
    <location>
        <position position="1375"/>
    </location>
</feature>
<dbReference type="InterPro" id="IPR036860">
    <property type="entry name" value="SH2_dom_sf"/>
</dbReference>
<evidence type="ECO:0000256" key="1">
    <source>
        <dbReference type="ARBA" id="ARBA00022468"/>
    </source>
</evidence>
<feature type="compositionally biased region" description="Low complexity" evidence="5">
    <location>
        <begin position="37"/>
        <end position="57"/>
    </location>
</feature>
<evidence type="ECO:0000259" key="8">
    <source>
        <dbReference type="PROSITE" id="PS50212"/>
    </source>
</evidence>
<dbReference type="GO" id="GO:0051056">
    <property type="term" value="P:regulation of small GTPase mediated signal transduction"/>
    <property type="evidence" value="ECO:0007669"/>
    <property type="project" value="InterPro"/>
</dbReference>
<dbReference type="SMART" id="SM00220">
    <property type="entry name" value="S_TKc"/>
    <property type="match status" value="1"/>
</dbReference>
<feature type="repeat" description="ANK" evidence="3">
    <location>
        <begin position="820"/>
        <end position="845"/>
    </location>
</feature>
<dbReference type="SUPFAM" id="SSF55550">
    <property type="entry name" value="SH2 domain"/>
    <property type="match status" value="1"/>
</dbReference>
<dbReference type="GO" id="GO:0005524">
    <property type="term" value="F:ATP binding"/>
    <property type="evidence" value="ECO:0007669"/>
    <property type="project" value="InterPro"/>
</dbReference>
<dbReference type="EMBL" id="MDYQ01000064">
    <property type="protein sequence ID" value="PRP84398.1"/>
    <property type="molecule type" value="Genomic_DNA"/>
</dbReference>
<dbReference type="Gene3D" id="1.10.840.10">
    <property type="entry name" value="Ras guanine-nucleotide exchange factors catalytic domain"/>
    <property type="match status" value="1"/>
</dbReference>
<keyword evidence="2 4" id="KW-0344">Guanine-nucleotide releasing factor</keyword>
<dbReference type="InterPro" id="IPR001895">
    <property type="entry name" value="RASGEF_cat_dom"/>
</dbReference>